<reference evidence="1 2" key="1">
    <citation type="journal article" date="2018" name="Front. Microbiol.">
        <title>Genome-Wide Analysis of Corynespora cassiicola Leaf Fall Disease Putative Effectors.</title>
        <authorList>
            <person name="Lopez D."/>
            <person name="Ribeiro S."/>
            <person name="Label P."/>
            <person name="Fumanal B."/>
            <person name="Venisse J.S."/>
            <person name="Kohler A."/>
            <person name="de Oliveira R.R."/>
            <person name="Labutti K."/>
            <person name="Lipzen A."/>
            <person name="Lail K."/>
            <person name="Bauer D."/>
            <person name="Ohm R.A."/>
            <person name="Barry K.W."/>
            <person name="Spatafora J."/>
            <person name="Grigoriev I.V."/>
            <person name="Martin F.M."/>
            <person name="Pujade-Renaud V."/>
        </authorList>
    </citation>
    <scope>NUCLEOTIDE SEQUENCE [LARGE SCALE GENOMIC DNA]</scope>
    <source>
        <strain evidence="1 2">Philippines</strain>
    </source>
</reference>
<accession>A0A2T2P2F9</accession>
<evidence type="ECO:0000313" key="2">
    <source>
        <dbReference type="Proteomes" id="UP000240883"/>
    </source>
</evidence>
<gene>
    <name evidence="1" type="ORF">BS50DRAFT_237302</name>
</gene>
<name>A0A2T2P2F9_CORCC</name>
<proteinExistence type="predicted"/>
<dbReference type="EMBL" id="KZ678130">
    <property type="protein sequence ID" value="PSN71865.1"/>
    <property type="molecule type" value="Genomic_DNA"/>
</dbReference>
<dbReference type="Proteomes" id="UP000240883">
    <property type="component" value="Unassembled WGS sequence"/>
</dbReference>
<evidence type="ECO:0000313" key="1">
    <source>
        <dbReference type="EMBL" id="PSN71865.1"/>
    </source>
</evidence>
<protein>
    <submittedName>
        <fullName evidence="1">Uncharacterized protein</fullName>
    </submittedName>
</protein>
<keyword evidence="2" id="KW-1185">Reference proteome</keyword>
<dbReference type="AlphaFoldDB" id="A0A2T2P2F9"/>
<sequence>MMLRGCAVATCDAARLGTQVHSHRISLIPSKHRSTRWTNFWSLDTAESMAANKQYQPRSPGKRAFPSPHHFHLVSHRTLDFVCHLLSLGFVIAPKYLSRKWQVPSETPFLHFRSSFASARDFPKNTSEGCPAYWQEQRACQGPLLMPTHLEPTQKMKI</sequence>
<organism evidence="1 2">
    <name type="scientific">Corynespora cassiicola Philippines</name>
    <dbReference type="NCBI Taxonomy" id="1448308"/>
    <lineage>
        <taxon>Eukaryota</taxon>
        <taxon>Fungi</taxon>
        <taxon>Dikarya</taxon>
        <taxon>Ascomycota</taxon>
        <taxon>Pezizomycotina</taxon>
        <taxon>Dothideomycetes</taxon>
        <taxon>Pleosporomycetidae</taxon>
        <taxon>Pleosporales</taxon>
        <taxon>Corynesporascaceae</taxon>
        <taxon>Corynespora</taxon>
    </lineage>
</organism>